<organism evidence="5 6">
    <name type="scientific">Podarcis muralis</name>
    <name type="common">Wall lizard</name>
    <name type="synonym">Lacerta muralis</name>
    <dbReference type="NCBI Taxonomy" id="64176"/>
    <lineage>
        <taxon>Eukaryota</taxon>
        <taxon>Metazoa</taxon>
        <taxon>Chordata</taxon>
        <taxon>Craniata</taxon>
        <taxon>Vertebrata</taxon>
        <taxon>Euteleostomi</taxon>
        <taxon>Lepidosauria</taxon>
        <taxon>Squamata</taxon>
        <taxon>Bifurcata</taxon>
        <taxon>Unidentata</taxon>
        <taxon>Episquamata</taxon>
        <taxon>Laterata</taxon>
        <taxon>Lacertibaenia</taxon>
        <taxon>Lacertidae</taxon>
        <taxon>Podarcis</taxon>
    </lineage>
</organism>
<dbReference type="Ensembl" id="ENSPMRT00000034075.1">
    <property type="protein sequence ID" value="ENSPMRP00000032134.1"/>
    <property type="gene ID" value="ENSPMRG00000020839.1"/>
</dbReference>
<sequence length="112" mass="12338">MTQFLHSFIGIRSTPQIIESGPGLVKPGESFKLTCRVSGVQLDNYFWHWIRQPPGKGLEWIAIIRNTANGGATDINSALRSQASISRDISRNEVYLQLSSPTAADTAVYFAV</sequence>
<name>A0A670K943_PODMU</name>
<reference evidence="5" key="2">
    <citation type="submission" date="2025-08" db="UniProtKB">
        <authorList>
            <consortium name="Ensembl"/>
        </authorList>
    </citation>
    <scope>IDENTIFICATION</scope>
</reference>
<evidence type="ECO:0000259" key="4">
    <source>
        <dbReference type="PROSITE" id="PS50835"/>
    </source>
</evidence>
<dbReference type="PROSITE" id="PS50835">
    <property type="entry name" value="IG_LIKE"/>
    <property type="match status" value="1"/>
</dbReference>
<dbReference type="AlphaFoldDB" id="A0A670K943"/>
<dbReference type="InterPro" id="IPR050199">
    <property type="entry name" value="IgHV"/>
</dbReference>
<dbReference type="Gene3D" id="2.60.40.10">
    <property type="entry name" value="Immunoglobulins"/>
    <property type="match status" value="1"/>
</dbReference>
<dbReference type="GeneTree" id="ENSGT01030000234536"/>
<evidence type="ECO:0000313" key="6">
    <source>
        <dbReference type="Proteomes" id="UP000472272"/>
    </source>
</evidence>
<keyword evidence="3" id="KW-1280">Immunoglobulin</keyword>
<dbReference type="GO" id="GO:0005576">
    <property type="term" value="C:extracellular region"/>
    <property type="evidence" value="ECO:0007669"/>
    <property type="project" value="UniProtKB-ARBA"/>
</dbReference>
<feature type="domain" description="Ig-like" evidence="4">
    <location>
        <begin position="15"/>
        <end position="112"/>
    </location>
</feature>
<dbReference type="PANTHER" id="PTHR23266">
    <property type="entry name" value="IMMUNOGLOBULIN HEAVY CHAIN"/>
    <property type="match status" value="1"/>
</dbReference>
<dbReference type="SUPFAM" id="SSF48726">
    <property type="entry name" value="Immunoglobulin"/>
    <property type="match status" value="1"/>
</dbReference>
<dbReference type="SMART" id="SM00406">
    <property type="entry name" value="IGv"/>
    <property type="match status" value="1"/>
</dbReference>
<dbReference type="GO" id="GO:0019814">
    <property type="term" value="C:immunoglobulin complex"/>
    <property type="evidence" value="ECO:0007669"/>
    <property type="project" value="UniProtKB-KW"/>
</dbReference>
<evidence type="ECO:0000256" key="2">
    <source>
        <dbReference type="ARBA" id="ARBA00023130"/>
    </source>
</evidence>
<accession>A0A670K943</accession>
<evidence type="ECO:0000313" key="5">
    <source>
        <dbReference type="Ensembl" id="ENSPMRP00000032134.1"/>
    </source>
</evidence>
<evidence type="ECO:0000256" key="3">
    <source>
        <dbReference type="ARBA" id="ARBA00043265"/>
    </source>
</evidence>
<keyword evidence="1" id="KW-0391">Immunity</keyword>
<reference evidence="5" key="3">
    <citation type="submission" date="2025-09" db="UniProtKB">
        <authorList>
            <consortium name="Ensembl"/>
        </authorList>
    </citation>
    <scope>IDENTIFICATION</scope>
</reference>
<proteinExistence type="predicted"/>
<evidence type="ECO:0000256" key="1">
    <source>
        <dbReference type="ARBA" id="ARBA00022859"/>
    </source>
</evidence>
<dbReference type="Pfam" id="PF07686">
    <property type="entry name" value="V-set"/>
    <property type="match status" value="1"/>
</dbReference>
<dbReference type="InterPro" id="IPR007110">
    <property type="entry name" value="Ig-like_dom"/>
</dbReference>
<dbReference type="OMA" id="FWHWIRQ"/>
<dbReference type="InterPro" id="IPR013106">
    <property type="entry name" value="Ig_V-set"/>
</dbReference>
<reference evidence="5 6" key="1">
    <citation type="journal article" date="2019" name="Proc. Natl. Acad. Sci. U.S.A.">
        <title>Regulatory changes in pterin and carotenoid genes underlie balanced color polymorphisms in the wall lizard.</title>
        <authorList>
            <person name="Andrade P."/>
            <person name="Pinho C."/>
            <person name="Perez I de Lanuza G."/>
            <person name="Afonso S."/>
            <person name="Brejcha J."/>
            <person name="Rubin C.J."/>
            <person name="Wallerman O."/>
            <person name="Pereira P."/>
            <person name="Sabatino S.J."/>
            <person name="Bellati A."/>
            <person name="Pellitteri-Rosa D."/>
            <person name="Bosakova Z."/>
            <person name="Bunikis I."/>
            <person name="Carretero M.A."/>
            <person name="Feiner N."/>
            <person name="Marsik P."/>
            <person name="Pauperio F."/>
            <person name="Salvi D."/>
            <person name="Soler L."/>
            <person name="While G.M."/>
            <person name="Uller T."/>
            <person name="Font E."/>
            <person name="Andersson L."/>
            <person name="Carneiro M."/>
        </authorList>
    </citation>
    <scope>NUCLEOTIDE SEQUENCE</scope>
</reference>
<keyword evidence="6" id="KW-1185">Reference proteome</keyword>
<keyword evidence="2" id="KW-1064">Adaptive immunity</keyword>
<dbReference type="InterPro" id="IPR036179">
    <property type="entry name" value="Ig-like_dom_sf"/>
</dbReference>
<protein>
    <recommendedName>
        <fullName evidence="4">Ig-like domain-containing protein</fullName>
    </recommendedName>
</protein>
<dbReference type="InterPro" id="IPR013783">
    <property type="entry name" value="Ig-like_fold"/>
</dbReference>
<dbReference type="Proteomes" id="UP000472272">
    <property type="component" value="Chromosome 13"/>
</dbReference>
<dbReference type="GO" id="GO:0002250">
    <property type="term" value="P:adaptive immune response"/>
    <property type="evidence" value="ECO:0007669"/>
    <property type="project" value="UniProtKB-KW"/>
</dbReference>